<evidence type="ECO:0000256" key="5">
    <source>
        <dbReference type="ARBA" id="ARBA00022801"/>
    </source>
</evidence>
<evidence type="ECO:0000256" key="7">
    <source>
        <dbReference type="RuleBase" id="RU362042"/>
    </source>
</evidence>
<evidence type="ECO:0000256" key="3">
    <source>
        <dbReference type="ARBA" id="ARBA00009370"/>
    </source>
</evidence>
<gene>
    <name evidence="10" type="ORF">M768_10380</name>
</gene>
<accession>A0A0M0F785</accession>
<comment type="caution">
    <text evidence="10">The sequence shown here is derived from an EMBL/GenBank/DDBJ whole genome shotgun (WGS) entry which is preliminary data.</text>
</comment>
<evidence type="ECO:0000256" key="8">
    <source>
        <dbReference type="SAM" id="MobiDB-lite"/>
    </source>
</evidence>
<comment type="catalytic activity">
    <reaction evidence="1 7">
        <text>Cleavage of hydrophobic, N-terminal signal or leader sequences from secreted and periplasmic proteins.</text>
        <dbReference type="EC" id="3.4.21.89"/>
    </reaction>
</comment>
<keyword evidence="7" id="KW-0645">Protease</keyword>
<comment type="similarity">
    <text evidence="3 7">Belongs to the peptidase S26 family.</text>
</comment>
<feature type="active site" evidence="6">
    <location>
        <position position="77"/>
    </location>
</feature>
<dbReference type="GO" id="GO:0004252">
    <property type="term" value="F:serine-type endopeptidase activity"/>
    <property type="evidence" value="ECO:0007669"/>
    <property type="project" value="InterPro"/>
</dbReference>
<dbReference type="InterPro" id="IPR019758">
    <property type="entry name" value="Pept_S26A_signal_pept_1_CS"/>
</dbReference>
<keyword evidence="5 7" id="KW-0378">Hydrolase</keyword>
<dbReference type="PROSITE" id="PS00761">
    <property type="entry name" value="SPASE_I_3"/>
    <property type="match status" value="1"/>
</dbReference>
<dbReference type="GO" id="GO:0006465">
    <property type="term" value="P:signal peptide processing"/>
    <property type="evidence" value="ECO:0007669"/>
    <property type="project" value="InterPro"/>
</dbReference>
<keyword evidence="7" id="KW-1133">Transmembrane helix</keyword>
<dbReference type="SUPFAM" id="SSF51306">
    <property type="entry name" value="LexA/Signal peptidase"/>
    <property type="match status" value="1"/>
</dbReference>
<comment type="subcellular location">
    <subcellularLocation>
        <location evidence="2">Cell membrane</location>
        <topology evidence="2">Single-pass type II membrane protein</topology>
    </subcellularLocation>
    <subcellularLocation>
        <location evidence="7">Membrane</location>
        <topology evidence="7">Single-pass type II membrane protein</topology>
    </subcellularLocation>
</comment>
<evidence type="ECO:0000256" key="1">
    <source>
        <dbReference type="ARBA" id="ARBA00000677"/>
    </source>
</evidence>
<dbReference type="Proteomes" id="UP000037387">
    <property type="component" value="Unassembled WGS sequence"/>
</dbReference>
<dbReference type="PANTHER" id="PTHR43390">
    <property type="entry name" value="SIGNAL PEPTIDASE I"/>
    <property type="match status" value="1"/>
</dbReference>
<keyword evidence="11" id="KW-1185">Reference proteome</keyword>
<evidence type="ECO:0000313" key="11">
    <source>
        <dbReference type="Proteomes" id="UP000037387"/>
    </source>
</evidence>
<proteinExistence type="inferred from homology"/>
<dbReference type="RefSeq" id="WP_260665827.1">
    <property type="nucleotide sequence ID" value="NZ_KQ435290.1"/>
</dbReference>
<dbReference type="PRINTS" id="PR00727">
    <property type="entry name" value="LEADERPTASE"/>
</dbReference>
<dbReference type="AlphaFoldDB" id="A0A0M0F785"/>
<dbReference type="PATRIC" id="fig|1350482.3.peg.2088"/>
<name>A0A0M0F785_CELCE</name>
<feature type="compositionally biased region" description="Basic and acidic residues" evidence="8">
    <location>
        <begin position="1"/>
        <end position="11"/>
    </location>
</feature>
<dbReference type="GO" id="GO:0009003">
    <property type="term" value="F:signal peptidase activity"/>
    <property type="evidence" value="ECO:0007669"/>
    <property type="project" value="UniProtKB-EC"/>
</dbReference>
<reference evidence="10 11" key="1">
    <citation type="journal article" date="2015" name="Sci. Rep.">
        <title>Functional and structural properties of a novel cellulosome-like multienzyme complex: efficient glycoside hydrolysis of water-insoluble 7-xylosyl-10-deacetylpaclitaxel.</title>
        <authorList>
            <person name="Dou T.Y."/>
            <person name="Luan H.W."/>
            <person name="Ge G.B."/>
            <person name="Dong M.M."/>
            <person name="Zou H.F."/>
            <person name="He Y.Q."/>
            <person name="Cui P."/>
            <person name="Wang J.Y."/>
            <person name="Hao D.C."/>
            <person name="Yang S.L."/>
            <person name="Yang L."/>
        </authorList>
    </citation>
    <scope>NUCLEOTIDE SEQUENCE [LARGE SCALE GENOMIC DNA]</scope>
    <source>
        <strain evidence="10 11">F16</strain>
    </source>
</reference>
<organism evidence="10 11">
    <name type="scientific">Cellulosimicrobium cellulans F16</name>
    <dbReference type="NCBI Taxonomy" id="1350482"/>
    <lineage>
        <taxon>Bacteria</taxon>
        <taxon>Bacillati</taxon>
        <taxon>Actinomycetota</taxon>
        <taxon>Actinomycetes</taxon>
        <taxon>Micrococcales</taxon>
        <taxon>Promicromonosporaceae</taxon>
        <taxon>Cellulosimicrobium</taxon>
    </lineage>
</organism>
<protein>
    <recommendedName>
        <fullName evidence="4 7">Signal peptidase I</fullName>
        <ecNumber evidence="4 7">3.4.21.89</ecNumber>
    </recommendedName>
</protein>
<dbReference type="NCBIfam" id="TIGR02227">
    <property type="entry name" value="sigpep_I_bact"/>
    <property type="match status" value="1"/>
</dbReference>
<dbReference type="CDD" id="cd06530">
    <property type="entry name" value="S26_SPase_I"/>
    <property type="match status" value="1"/>
</dbReference>
<evidence type="ECO:0000256" key="4">
    <source>
        <dbReference type="ARBA" id="ARBA00013208"/>
    </source>
</evidence>
<dbReference type="GO" id="GO:0005886">
    <property type="term" value="C:plasma membrane"/>
    <property type="evidence" value="ECO:0007669"/>
    <property type="project" value="UniProtKB-SubCell"/>
</dbReference>
<keyword evidence="7" id="KW-0812">Transmembrane</keyword>
<feature type="transmembrane region" description="Helical" evidence="7">
    <location>
        <begin position="49"/>
        <end position="72"/>
    </location>
</feature>
<dbReference type="PANTHER" id="PTHR43390:SF1">
    <property type="entry name" value="CHLOROPLAST PROCESSING PEPTIDASE"/>
    <property type="match status" value="1"/>
</dbReference>
<dbReference type="Gene3D" id="2.10.109.10">
    <property type="entry name" value="Umud Fragment, subunit A"/>
    <property type="match status" value="1"/>
</dbReference>
<sequence>MPDDATLRDPLPDPTLDTETGASTAPGAGDDDVTPTGRRPRRPSLLRETAIIVVSALVLSLLLKTFLVQAFFIPSPSMEDTLVEGDRVMVSRLVPGAFDVHRGDVVVFKDPGGWLPPRVPQAESPVSEAVRAALTFVGLLPQDTGEHLIKRVIGTPGDHVVCCDAEGRVSVNGVSIDETYVKPGSEPSELAFDTTVPEDMLFVMGDNRQNSADSRYNTDKPGDGFVPMGNVVGTAFVKVWPLSHLGLLRNPGDVFADVPAPGVGDEG</sequence>
<dbReference type="InterPro" id="IPR000223">
    <property type="entry name" value="Pept_S26A_signal_pept_1"/>
</dbReference>
<evidence type="ECO:0000313" key="10">
    <source>
        <dbReference type="EMBL" id="KON73338.1"/>
    </source>
</evidence>
<feature type="active site" evidence="6">
    <location>
        <position position="150"/>
    </location>
</feature>
<evidence type="ECO:0000259" key="9">
    <source>
        <dbReference type="Pfam" id="PF10502"/>
    </source>
</evidence>
<dbReference type="EMBL" id="ATNL01000008">
    <property type="protein sequence ID" value="KON73338.1"/>
    <property type="molecule type" value="Genomic_DNA"/>
</dbReference>
<feature type="domain" description="Peptidase S26" evidence="9">
    <location>
        <begin position="47"/>
        <end position="240"/>
    </location>
</feature>
<keyword evidence="7" id="KW-0472">Membrane</keyword>
<feature type="region of interest" description="Disordered" evidence="8">
    <location>
        <begin position="1"/>
        <end position="41"/>
    </location>
</feature>
<dbReference type="InterPro" id="IPR036286">
    <property type="entry name" value="LexA/Signal_pep-like_sf"/>
</dbReference>
<dbReference type="EC" id="3.4.21.89" evidence="4 7"/>
<evidence type="ECO:0000256" key="2">
    <source>
        <dbReference type="ARBA" id="ARBA00004401"/>
    </source>
</evidence>
<dbReference type="InterPro" id="IPR019533">
    <property type="entry name" value="Peptidase_S26"/>
</dbReference>
<dbReference type="Pfam" id="PF10502">
    <property type="entry name" value="Peptidase_S26"/>
    <property type="match status" value="1"/>
</dbReference>
<evidence type="ECO:0000256" key="6">
    <source>
        <dbReference type="PIRSR" id="PIRSR600223-1"/>
    </source>
</evidence>